<organism evidence="2 3">
    <name type="scientific">Pedobacter changchengzhani</name>
    <dbReference type="NCBI Taxonomy" id="2529274"/>
    <lineage>
        <taxon>Bacteria</taxon>
        <taxon>Pseudomonadati</taxon>
        <taxon>Bacteroidota</taxon>
        <taxon>Sphingobacteriia</taxon>
        <taxon>Sphingobacteriales</taxon>
        <taxon>Sphingobacteriaceae</taxon>
        <taxon>Pedobacter</taxon>
    </lineage>
</organism>
<reference evidence="2 3" key="1">
    <citation type="submission" date="2019-02" db="EMBL/GenBank/DDBJ databases">
        <title>Pedobacter sp. nov., a novel speices isolated from soil of pinguins habitat in Antarcitica.</title>
        <authorList>
            <person name="He R.-H."/>
        </authorList>
    </citation>
    <scope>NUCLEOTIDE SEQUENCE [LARGE SCALE GENOMIC DNA]</scope>
    <source>
        <strain evidence="2 3">E01020</strain>
    </source>
</reference>
<dbReference type="RefSeq" id="WP_133260982.1">
    <property type="nucleotide sequence ID" value="NZ_SJCY01000001.1"/>
</dbReference>
<feature type="transmembrane region" description="Helical" evidence="1">
    <location>
        <begin position="52"/>
        <end position="70"/>
    </location>
</feature>
<dbReference type="AlphaFoldDB" id="A0A4R5MR56"/>
<evidence type="ECO:0000313" key="3">
    <source>
        <dbReference type="Proteomes" id="UP000295668"/>
    </source>
</evidence>
<comment type="caution">
    <text evidence="2">The sequence shown here is derived from an EMBL/GenBank/DDBJ whole genome shotgun (WGS) entry which is preliminary data.</text>
</comment>
<evidence type="ECO:0000256" key="1">
    <source>
        <dbReference type="SAM" id="Phobius"/>
    </source>
</evidence>
<keyword evidence="3" id="KW-1185">Reference proteome</keyword>
<sequence>MKRIYLGVFAVLLTIIMISTFQDLSARQDPGQPCDPDALPGEQFACPLDSDVVFLLVGGVGLYFVANSRGRKFLGGLK</sequence>
<name>A0A4R5MR56_9SPHI</name>
<keyword evidence="1" id="KW-0472">Membrane</keyword>
<evidence type="ECO:0000313" key="2">
    <source>
        <dbReference type="EMBL" id="TDG37889.1"/>
    </source>
</evidence>
<protein>
    <submittedName>
        <fullName evidence="2">Uncharacterized protein</fullName>
    </submittedName>
</protein>
<keyword evidence="1" id="KW-0812">Transmembrane</keyword>
<proteinExistence type="predicted"/>
<dbReference type="Proteomes" id="UP000295668">
    <property type="component" value="Unassembled WGS sequence"/>
</dbReference>
<keyword evidence="1" id="KW-1133">Transmembrane helix</keyword>
<gene>
    <name evidence="2" type="ORF">EZJ43_02010</name>
</gene>
<dbReference type="EMBL" id="SJCY01000001">
    <property type="protein sequence ID" value="TDG37889.1"/>
    <property type="molecule type" value="Genomic_DNA"/>
</dbReference>
<accession>A0A4R5MR56</accession>